<evidence type="ECO:0000256" key="3">
    <source>
        <dbReference type="ARBA" id="ARBA00022741"/>
    </source>
</evidence>
<evidence type="ECO:0000256" key="4">
    <source>
        <dbReference type="ARBA" id="ARBA00022777"/>
    </source>
</evidence>
<dbReference type="InterPro" id="IPR011611">
    <property type="entry name" value="PfkB_dom"/>
</dbReference>
<keyword evidence="2" id="KW-0808">Transferase</keyword>
<keyword evidence="5" id="KW-0067">ATP-binding</keyword>
<organism evidence="7 8">
    <name type="scientific">Thalassospira permensis NBRC 106175</name>
    <dbReference type="NCBI Taxonomy" id="1353532"/>
    <lineage>
        <taxon>Bacteria</taxon>
        <taxon>Pseudomonadati</taxon>
        <taxon>Pseudomonadota</taxon>
        <taxon>Alphaproteobacteria</taxon>
        <taxon>Rhodospirillales</taxon>
        <taxon>Thalassospiraceae</taxon>
        <taxon>Thalassospira</taxon>
    </lineage>
</organism>
<dbReference type="SUPFAM" id="SSF53613">
    <property type="entry name" value="Ribokinase-like"/>
    <property type="match status" value="1"/>
</dbReference>
<sequence>MSAKAVCLGELLIDFVPTVTGTGLADAPAFAKAAGGAPGNVAVGLQRLGIETGFIGKLGDDAFGHFLVDTLKADNVDTSGIVLTKEALTGLAFVSLRADGEREFSFYRSPSADMLLSPSDLNQDMLKGCALFHYGTLCMIDDDPRAATLAAIDIARENGAIISCDPNLRLPLWPSADAARDMLRLAITKADIVKISDDEVAFITGKDDLEAGVRELWCDHWKLMIVTSGPKGSRFFTPDFEGSAAPFKVTAVDATGAGDGFTAGFLSRLLKDPQLLESAEKVEAACRFANAVGAITATKRGAIAALPTEAQVSEFLSANGLTG</sequence>
<dbReference type="InterPro" id="IPR050306">
    <property type="entry name" value="PfkB_Carbo_kinase"/>
</dbReference>
<reference evidence="7 8" key="1">
    <citation type="submission" date="2013-07" db="EMBL/GenBank/DDBJ databases">
        <title>Thalassospira permensis NBRC 106175 Genome Sequencing.</title>
        <authorList>
            <person name="Lai Q."/>
            <person name="Shao Z."/>
        </authorList>
    </citation>
    <scope>NUCLEOTIDE SEQUENCE [LARGE SCALE GENOMIC DNA]</scope>
    <source>
        <strain evidence="7 8">NBRC 106175</strain>
    </source>
</reference>
<evidence type="ECO:0000313" key="8">
    <source>
        <dbReference type="Proteomes" id="UP000027463"/>
    </source>
</evidence>
<keyword evidence="3" id="KW-0547">Nucleotide-binding</keyword>
<dbReference type="PANTHER" id="PTHR43085">
    <property type="entry name" value="HEXOKINASE FAMILY MEMBER"/>
    <property type="match status" value="1"/>
</dbReference>
<dbReference type="EMBL" id="AUNC01000034">
    <property type="protein sequence ID" value="KEO53690.1"/>
    <property type="molecule type" value="Genomic_DNA"/>
</dbReference>
<dbReference type="InterPro" id="IPR029056">
    <property type="entry name" value="Ribokinase-like"/>
</dbReference>
<dbReference type="RefSeq" id="WP_037991365.1">
    <property type="nucleotide sequence ID" value="NZ_AUNC01000034.1"/>
</dbReference>
<dbReference type="PANTHER" id="PTHR43085:SF1">
    <property type="entry name" value="PSEUDOURIDINE KINASE-RELATED"/>
    <property type="match status" value="1"/>
</dbReference>
<keyword evidence="4" id="KW-0418">Kinase</keyword>
<dbReference type="Pfam" id="PF00294">
    <property type="entry name" value="PfkB"/>
    <property type="match status" value="1"/>
</dbReference>
<evidence type="ECO:0000256" key="2">
    <source>
        <dbReference type="ARBA" id="ARBA00022679"/>
    </source>
</evidence>
<name>A0ABR4TKK9_9PROT</name>
<evidence type="ECO:0000256" key="1">
    <source>
        <dbReference type="ARBA" id="ARBA00010688"/>
    </source>
</evidence>
<evidence type="ECO:0000259" key="6">
    <source>
        <dbReference type="Pfam" id="PF00294"/>
    </source>
</evidence>
<keyword evidence="8" id="KW-1185">Reference proteome</keyword>
<protein>
    <submittedName>
        <fullName evidence="7">Fructokinase</fullName>
    </submittedName>
</protein>
<evidence type="ECO:0000256" key="5">
    <source>
        <dbReference type="ARBA" id="ARBA00022840"/>
    </source>
</evidence>
<dbReference type="Gene3D" id="3.40.1190.20">
    <property type="match status" value="1"/>
</dbReference>
<dbReference type="InterPro" id="IPR002173">
    <property type="entry name" value="Carboh/pur_kinase_PfkB_CS"/>
</dbReference>
<comment type="caution">
    <text evidence="7">The sequence shown here is derived from an EMBL/GenBank/DDBJ whole genome shotgun (WGS) entry which is preliminary data.</text>
</comment>
<dbReference type="Proteomes" id="UP000027463">
    <property type="component" value="Unassembled WGS sequence"/>
</dbReference>
<dbReference type="PROSITE" id="PS00583">
    <property type="entry name" value="PFKB_KINASES_1"/>
    <property type="match status" value="1"/>
</dbReference>
<evidence type="ECO:0000313" key="7">
    <source>
        <dbReference type="EMBL" id="KEO53690.1"/>
    </source>
</evidence>
<comment type="similarity">
    <text evidence="1">Belongs to the carbohydrate kinase PfkB family.</text>
</comment>
<accession>A0ABR4TKK9</accession>
<gene>
    <name evidence="7" type="ORF">SMB34_06460</name>
</gene>
<dbReference type="CDD" id="cd01167">
    <property type="entry name" value="bac_FRK"/>
    <property type="match status" value="1"/>
</dbReference>
<proteinExistence type="inferred from homology"/>
<feature type="domain" description="Carbohydrate kinase PfkB" evidence="6">
    <location>
        <begin position="3"/>
        <end position="308"/>
    </location>
</feature>